<dbReference type="Proteomes" id="UP000314294">
    <property type="component" value="Unassembled WGS sequence"/>
</dbReference>
<sequence>MLFPTVGWWRSSPPFKSHDHESFCLKTQQGEETNQPAAKITSDANVHGNNTARSSVFSHYKTGSNVSRKKKNTVYHSALAQERWELKGA</sequence>
<reference evidence="1 2" key="1">
    <citation type="submission" date="2019-03" db="EMBL/GenBank/DDBJ databases">
        <title>First draft genome of Liparis tanakae, snailfish: a comprehensive survey of snailfish specific genes.</title>
        <authorList>
            <person name="Kim W."/>
            <person name="Song I."/>
            <person name="Jeong J.-H."/>
            <person name="Kim D."/>
            <person name="Kim S."/>
            <person name="Ryu S."/>
            <person name="Song J.Y."/>
            <person name="Lee S.K."/>
        </authorList>
    </citation>
    <scope>NUCLEOTIDE SEQUENCE [LARGE SCALE GENOMIC DNA]</scope>
    <source>
        <tissue evidence="1">Muscle</tissue>
    </source>
</reference>
<name>A0A4Z2II40_9TELE</name>
<dbReference type="EMBL" id="SRLO01000084">
    <property type="protein sequence ID" value="TNN77355.1"/>
    <property type="molecule type" value="Genomic_DNA"/>
</dbReference>
<comment type="caution">
    <text evidence="1">The sequence shown here is derived from an EMBL/GenBank/DDBJ whole genome shotgun (WGS) entry which is preliminary data.</text>
</comment>
<keyword evidence="2" id="KW-1185">Reference proteome</keyword>
<dbReference type="AlphaFoldDB" id="A0A4Z2II40"/>
<proteinExistence type="predicted"/>
<accession>A0A4Z2II40</accession>
<evidence type="ECO:0000313" key="1">
    <source>
        <dbReference type="EMBL" id="TNN77355.1"/>
    </source>
</evidence>
<evidence type="ECO:0000313" key="2">
    <source>
        <dbReference type="Proteomes" id="UP000314294"/>
    </source>
</evidence>
<organism evidence="1 2">
    <name type="scientific">Liparis tanakae</name>
    <name type="common">Tanaka's snailfish</name>
    <dbReference type="NCBI Taxonomy" id="230148"/>
    <lineage>
        <taxon>Eukaryota</taxon>
        <taxon>Metazoa</taxon>
        <taxon>Chordata</taxon>
        <taxon>Craniata</taxon>
        <taxon>Vertebrata</taxon>
        <taxon>Euteleostomi</taxon>
        <taxon>Actinopterygii</taxon>
        <taxon>Neopterygii</taxon>
        <taxon>Teleostei</taxon>
        <taxon>Neoteleostei</taxon>
        <taxon>Acanthomorphata</taxon>
        <taxon>Eupercaria</taxon>
        <taxon>Perciformes</taxon>
        <taxon>Cottioidei</taxon>
        <taxon>Cottales</taxon>
        <taxon>Liparidae</taxon>
        <taxon>Liparis</taxon>
    </lineage>
</organism>
<gene>
    <name evidence="1" type="ORF">EYF80_012469</name>
</gene>
<protein>
    <submittedName>
        <fullName evidence="1">Uncharacterized protein</fullName>
    </submittedName>
</protein>